<evidence type="ECO:0008006" key="4">
    <source>
        <dbReference type="Google" id="ProtNLM"/>
    </source>
</evidence>
<dbReference type="EMBL" id="FQUC01000005">
    <property type="protein sequence ID" value="SHF30801.1"/>
    <property type="molecule type" value="Genomic_DNA"/>
</dbReference>
<dbReference type="RefSeq" id="WP_062182493.1">
    <property type="nucleotide sequence ID" value="NZ_BBXL01000017.1"/>
</dbReference>
<evidence type="ECO:0000313" key="2">
    <source>
        <dbReference type="EMBL" id="SHF30801.1"/>
    </source>
</evidence>
<dbReference type="STRING" id="1346286.SAMN05444362_10586"/>
<organism evidence="2 3">
    <name type="scientific">Dysgonomonas macrotermitis</name>
    <dbReference type="NCBI Taxonomy" id="1346286"/>
    <lineage>
        <taxon>Bacteria</taxon>
        <taxon>Pseudomonadati</taxon>
        <taxon>Bacteroidota</taxon>
        <taxon>Bacteroidia</taxon>
        <taxon>Bacteroidales</taxon>
        <taxon>Dysgonomonadaceae</taxon>
        <taxon>Dysgonomonas</taxon>
    </lineage>
</organism>
<protein>
    <recommendedName>
        <fullName evidence="4">Outer membrane protein beta-barrel domain-containing protein</fullName>
    </recommendedName>
</protein>
<name>A0A1M5AKL0_9BACT</name>
<feature type="chain" id="PRO_5009908783" description="Outer membrane protein beta-barrel domain-containing protein" evidence="1">
    <location>
        <begin position="20"/>
        <end position="236"/>
    </location>
</feature>
<dbReference type="AlphaFoldDB" id="A0A1M5AKL0"/>
<sequence length="236" mass="26455">MKKAIFSILLLFFSLTLTAQYYTETIYLKNGGVIKGTIIEQIPDESVKIVTFSDDIMIFRFDEISKITRQKVKSYINRNSRTNGYRGLIDIGYSFGISDIKKTDRVEISISQGYAFNSNFYIGAGVAVNYYTQGDGMNSAWAYPIFINPRVYLTDGMQIVSPFLDLKIGYTTGSSVKGFYLNPSIGTNFSLNNGNIVNISVGYTWQSTDVMYWGSWSSSIEKKNLGALSLKVGVEF</sequence>
<proteinExistence type="predicted"/>
<accession>A0A1M5AKL0</accession>
<dbReference type="OrthoDB" id="1014848at2"/>
<reference evidence="3" key="1">
    <citation type="submission" date="2016-11" db="EMBL/GenBank/DDBJ databases">
        <authorList>
            <person name="Varghese N."/>
            <person name="Submissions S."/>
        </authorList>
    </citation>
    <scope>NUCLEOTIDE SEQUENCE [LARGE SCALE GENOMIC DNA]</scope>
    <source>
        <strain evidence="3">DSM 27370</strain>
    </source>
</reference>
<dbReference type="Proteomes" id="UP000184480">
    <property type="component" value="Unassembled WGS sequence"/>
</dbReference>
<evidence type="ECO:0000313" key="3">
    <source>
        <dbReference type="Proteomes" id="UP000184480"/>
    </source>
</evidence>
<feature type="signal peptide" evidence="1">
    <location>
        <begin position="1"/>
        <end position="19"/>
    </location>
</feature>
<keyword evidence="1" id="KW-0732">Signal</keyword>
<evidence type="ECO:0000256" key="1">
    <source>
        <dbReference type="SAM" id="SignalP"/>
    </source>
</evidence>
<gene>
    <name evidence="2" type="ORF">SAMN05444362_10586</name>
</gene>
<keyword evidence="3" id="KW-1185">Reference proteome</keyword>